<name>A0ABC9G6F0_9POAL</name>
<dbReference type="Gene3D" id="3.30.70.330">
    <property type="match status" value="1"/>
</dbReference>
<reference evidence="6" key="1">
    <citation type="submission" date="2024-06" db="EMBL/GenBank/DDBJ databases">
        <authorList>
            <person name="Ryan C."/>
        </authorList>
    </citation>
    <scope>NUCLEOTIDE SEQUENCE [LARGE SCALE GENOMIC DNA]</scope>
</reference>
<dbReference type="PROSITE" id="PS50102">
    <property type="entry name" value="RRM"/>
    <property type="match status" value="1"/>
</dbReference>
<feature type="compositionally biased region" description="Basic and acidic residues" evidence="3">
    <location>
        <begin position="10"/>
        <end position="23"/>
    </location>
</feature>
<keyword evidence="1 2" id="KW-0694">RNA-binding</keyword>
<protein>
    <recommendedName>
        <fullName evidence="4">RRM domain-containing protein</fullName>
    </recommendedName>
</protein>
<dbReference type="GO" id="GO:0003723">
    <property type="term" value="F:RNA binding"/>
    <property type="evidence" value="ECO:0007669"/>
    <property type="project" value="UniProtKB-UniRule"/>
</dbReference>
<evidence type="ECO:0000256" key="1">
    <source>
        <dbReference type="ARBA" id="ARBA00022884"/>
    </source>
</evidence>
<feature type="region of interest" description="Disordered" evidence="3">
    <location>
        <begin position="1"/>
        <end position="23"/>
    </location>
</feature>
<dbReference type="InterPro" id="IPR035979">
    <property type="entry name" value="RBD_domain_sf"/>
</dbReference>
<dbReference type="InterPro" id="IPR012677">
    <property type="entry name" value="Nucleotide-bd_a/b_plait_sf"/>
</dbReference>
<feature type="domain" description="RRM" evidence="4">
    <location>
        <begin position="99"/>
        <end position="183"/>
    </location>
</feature>
<gene>
    <name evidence="5" type="ORF">URODEC1_LOCUS112142</name>
</gene>
<evidence type="ECO:0000313" key="5">
    <source>
        <dbReference type="EMBL" id="CAL5087340.1"/>
    </source>
</evidence>
<evidence type="ECO:0000259" key="4">
    <source>
        <dbReference type="PROSITE" id="PS50102"/>
    </source>
</evidence>
<dbReference type="SUPFAM" id="SSF54928">
    <property type="entry name" value="RNA-binding domain, RBD"/>
    <property type="match status" value="1"/>
</dbReference>
<evidence type="ECO:0000256" key="2">
    <source>
        <dbReference type="PROSITE-ProRule" id="PRU00176"/>
    </source>
</evidence>
<sequence>MAPNGRSRKKSVEKSSSTRKEMKKNLPKAKIIWFTRMAYARIPGQLNCYICGVSSHGERICSYNYIYARFYSQECRGECPPGPGQHRISSRAHRKFLRCFVRVSNLPPGFMEWNVPELFGPFGPLLMWDVPRYINDICHCKSETRMRFGVVMFKKRADGEKAIDELNGYEVAGHKLRVDWVYPSCV</sequence>
<dbReference type="Proteomes" id="UP001497457">
    <property type="component" value="Chromosome 8b"/>
</dbReference>
<proteinExistence type="predicted"/>
<evidence type="ECO:0000313" key="6">
    <source>
        <dbReference type="Proteomes" id="UP001497457"/>
    </source>
</evidence>
<dbReference type="Pfam" id="PF00076">
    <property type="entry name" value="RRM_1"/>
    <property type="match status" value="1"/>
</dbReference>
<dbReference type="PANTHER" id="PTHR10352">
    <property type="entry name" value="EUKARYOTIC TRANSLATION INITIATION FACTOR 3 SUBUNIT G"/>
    <property type="match status" value="1"/>
</dbReference>
<organism evidence="5 6">
    <name type="scientific">Urochloa decumbens</name>
    <dbReference type="NCBI Taxonomy" id="240449"/>
    <lineage>
        <taxon>Eukaryota</taxon>
        <taxon>Viridiplantae</taxon>
        <taxon>Streptophyta</taxon>
        <taxon>Embryophyta</taxon>
        <taxon>Tracheophyta</taxon>
        <taxon>Spermatophyta</taxon>
        <taxon>Magnoliopsida</taxon>
        <taxon>Liliopsida</taxon>
        <taxon>Poales</taxon>
        <taxon>Poaceae</taxon>
        <taxon>PACMAD clade</taxon>
        <taxon>Panicoideae</taxon>
        <taxon>Panicodae</taxon>
        <taxon>Paniceae</taxon>
        <taxon>Melinidinae</taxon>
        <taxon>Urochloa</taxon>
    </lineage>
</organism>
<evidence type="ECO:0000256" key="3">
    <source>
        <dbReference type="SAM" id="MobiDB-lite"/>
    </source>
</evidence>
<accession>A0ABC9G6F0</accession>
<keyword evidence="6" id="KW-1185">Reference proteome</keyword>
<dbReference type="EMBL" id="OZ075118">
    <property type="protein sequence ID" value="CAL5087340.1"/>
    <property type="molecule type" value="Genomic_DNA"/>
</dbReference>
<reference evidence="5 6" key="2">
    <citation type="submission" date="2024-10" db="EMBL/GenBank/DDBJ databases">
        <authorList>
            <person name="Ryan C."/>
        </authorList>
    </citation>
    <scope>NUCLEOTIDE SEQUENCE [LARGE SCALE GENOMIC DNA]</scope>
</reference>
<dbReference type="SMART" id="SM00360">
    <property type="entry name" value="RRM"/>
    <property type="match status" value="1"/>
</dbReference>
<dbReference type="AlphaFoldDB" id="A0ABC9G6F0"/>
<dbReference type="InterPro" id="IPR000504">
    <property type="entry name" value="RRM_dom"/>
</dbReference>